<comment type="similarity">
    <text evidence="1">Belongs to the peptidase C13 family.</text>
</comment>
<keyword evidence="4" id="KW-0378">Hydrolase</keyword>
<dbReference type="InterPro" id="IPR046427">
    <property type="entry name" value="Legumain_prodom_sf"/>
</dbReference>
<evidence type="ECO:0000256" key="4">
    <source>
        <dbReference type="ARBA" id="ARBA00022801"/>
    </source>
</evidence>
<gene>
    <name evidence="9" type="ORF">Taro_012674</name>
</gene>
<keyword evidence="10" id="KW-1185">Reference proteome</keyword>
<evidence type="ECO:0000313" key="9">
    <source>
        <dbReference type="EMBL" id="MQL80215.1"/>
    </source>
</evidence>
<keyword evidence="6" id="KW-1015">Disulfide bond</keyword>
<keyword evidence="5" id="KW-0788">Thiol protease</keyword>
<dbReference type="Gene3D" id="3.40.50.1460">
    <property type="match status" value="2"/>
</dbReference>
<dbReference type="FunFam" id="3.40.50.1460:FF:000005">
    <property type="entry name" value="Vacuolar-processing enzyme beta-isozyme"/>
    <property type="match status" value="2"/>
</dbReference>
<dbReference type="Pfam" id="PF20985">
    <property type="entry name" value="Legum_prodom"/>
    <property type="match status" value="2"/>
</dbReference>
<evidence type="ECO:0000256" key="1">
    <source>
        <dbReference type="ARBA" id="ARBA00009941"/>
    </source>
</evidence>
<dbReference type="CDD" id="cd21115">
    <property type="entry name" value="legumain_C"/>
    <property type="match status" value="2"/>
</dbReference>
<dbReference type="PANTHER" id="PTHR12000">
    <property type="entry name" value="HEMOGLOBINASE FAMILY MEMBER"/>
    <property type="match status" value="1"/>
</dbReference>
<keyword evidence="2" id="KW-0645">Protease</keyword>
<keyword evidence="7" id="KW-0325">Glycoprotein</keyword>
<dbReference type="InterPro" id="IPR048501">
    <property type="entry name" value="Legum_prodom"/>
</dbReference>
<dbReference type="GO" id="GO:0006624">
    <property type="term" value="P:vacuolar protein processing"/>
    <property type="evidence" value="ECO:0007669"/>
    <property type="project" value="TreeGrafter"/>
</dbReference>
<feature type="non-terminal residue" evidence="9">
    <location>
        <position position="1"/>
    </location>
</feature>
<evidence type="ECO:0000256" key="3">
    <source>
        <dbReference type="ARBA" id="ARBA00022729"/>
    </source>
</evidence>
<evidence type="ECO:0000256" key="5">
    <source>
        <dbReference type="ARBA" id="ARBA00022807"/>
    </source>
</evidence>
<dbReference type="PANTHER" id="PTHR12000:SF50">
    <property type="entry name" value="VACUOLAR-PROCESSING ENZYME GAMMA-ISOZYME"/>
    <property type="match status" value="1"/>
</dbReference>
<dbReference type="InterPro" id="IPR001096">
    <property type="entry name" value="Peptidase_C13"/>
</dbReference>
<organism evidence="9 10">
    <name type="scientific">Colocasia esculenta</name>
    <name type="common">Wild taro</name>
    <name type="synonym">Arum esculentum</name>
    <dbReference type="NCBI Taxonomy" id="4460"/>
    <lineage>
        <taxon>Eukaryota</taxon>
        <taxon>Viridiplantae</taxon>
        <taxon>Streptophyta</taxon>
        <taxon>Embryophyta</taxon>
        <taxon>Tracheophyta</taxon>
        <taxon>Spermatophyta</taxon>
        <taxon>Magnoliopsida</taxon>
        <taxon>Liliopsida</taxon>
        <taxon>Araceae</taxon>
        <taxon>Aroideae</taxon>
        <taxon>Colocasieae</taxon>
        <taxon>Colocasia</taxon>
    </lineage>
</organism>
<dbReference type="GO" id="GO:0051603">
    <property type="term" value="P:proteolysis involved in protein catabolic process"/>
    <property type="evidence" value="ECO:0007669"/>
    <property type="project" value="TreeGrafter"/>
</dbReference>
<reference evidence="9" key="1">
    <citation type="submission" date="2017-07" db="EMBL/GenBank/DDBJ databases">
        <title>Taro Niue Genome Assembly and Annotation.</title>
        <authorList>
            <person name="Atibalentja N."/>
            <person name="Keating K."/>
            <person name="Fields C.J."/>
        </authorList>
    </citation>
    <scope>NUCLEOTIDE SEQUENCE</scope>
    <source>
        <strain evidence="9">Niue_2</strain>
        <tissue evidence="9">Leaf</tissue>
    </source>
</reference>
<dbReference type="GO" id="GO:0004197">
    <property type="term" value="F:cysteine-type endopeptidase activity"/>
    <property type="evidence" value="ECO:0007669"/>
    <property type="project" value="TreeGrafter"/>
</dbReference>
<sequence>YLSTALSPSTAPASINTQASFLLFTPRHYLSNTIKRPGLQHPPPYMAHLAAGSASVAAVFLLLLVAPSPPLLAAAVKSGRWDALLRLPGAGGRRKEHGEHVGTRWAVLIAGSNGYENYRHQADICHAYQILKSGGLNDENIIVFMYDDIASNKENPRPGIIINHPQGKDVYAGVPKDYTGDDVNANNFLAVLLGNRSALTGGSGKVLESGPNDRVFIYYADQGASGVLAMPNGYLLADDLVDTLKKMHDSGSYESLVFYIEASESGSIFQDLLPDDIRIYATTAANAEESSWATYCPGADDLPPEYDTCLGDLYSVSWMEDSEENDLSNRTLQQQYEAVIDRTTGWSDHQVLQFGDISLSEEYACKYLGSNLAKKRNSPLLHPRNYSPGLRTAVKQRDADLVYFWNKLMKSAEGSAQKLEAQKQLLDALSHRLHVDNSVELIGTILFGSEQGREKLKAVRAAGQPLVEDWGCLRKMVRIFETYCGSLNQYGMRHMRAIANICNAGISKDVMAAAASQACGRFPTNPRSSIAKGFIAYFCSALPSTSRLESSAAAPSCLPPWHQRSDPASPAMARPAAASAFLLLLLLSVLVDSRRDPLLRMPTDVADELVGTRWAVLIAGSNGYGNYRHQADVCHAYQVVKRGGLKDENIIVFMYDDIAYNEENPRPGIIINHPEGEDVYAGVPKDYVGDDVTVNNFFAVLLGNKSALTGGSGKVVDSGPDDHIFIYYSDHGGPGMPTFPYLYASDLVDVLKRKHASGSYKSLVFYLESCESGSMFEGLLPEGLNVYATTASNAEESSWGTYCPGDFPSSPPEYGTCLGDLYSVTWMEDSDIHDLRTETLLQQYHLVRDRTSNHNTYTYGSHVMQYGDLYLSLEYLFLFIGSNPANDNHTFLGSNSLPSFSRAVNQRDADLLCIWNKFRKSAEGSPSKLEAQKQLLDVMSHRFHVDNSIELIGNILFGVDKGMQVLKNVRSAGKPLVDDWSCLKTMVRIFETHCGSLSQYGMKHMRGIANICNEGISEDTMTAAASEACDRFPSNPLSSLHKGFSA</sequence>
<dbReference type="Pfam" id="PF01650">
    <property type="entry name" value="Peptidase_C13"/>
    <property type="match status" value="2"/>
</dbReference>
<keyword evidence="3" id="KW-0732">Signal</keyword>
<comment type="caution">
    <text evidence="9">The sequence shown here is derived from an EMBL/GenBank/DDBJ whole genome shotgun (WGS) entry which is preliminary data.</text>
</comment>
<evidence type="ECO:0000256" key="2">
    <source>
        <dbReference type="ARBA" id="ARBA00022670"/>
    </source>
</evidence>
<dbReference type="GO" id="GO:0005773">
    <property type="term" value="C:vacuole"/>
    <property type="evidence" value="ECO:0007669"/>
    <property type="project" value="GOC"/>
</dbReference>
<accession>A0A843U9P9</accession>
<evidence type="ECO:0000256" key="6">
    <source>
        <dbReference type="ARBA" id="ARBA00023157"/>
    </source>
</evidence>
<evidence type="ECO:0000259" key="8">
    <source>
        <dbReference type="Pfam" id="PF20985"/>
    </source>
</evidence>
<dbReference type="PRINTS" id="PR00776">
    <property type="entry name" value="HEMOGLOBNASE"/>
</dbReference>
<evidence type="ECO:0000313" key="10">
    <source>
        <dbReference type="Proteomes" id="UP000652761"/>
    </source>
</evidence>
<dbReference type="FunFam" id="1.10.132.130:FF:000001">
    <property type="entry name" value="Vacuolar-processing enzyme beta-isozyme"/>
    <property type="match status" value="2"/>
</dbReference>
<proteinExistence type="inferred from homology"/>
<evidence type="ECO:0000256" key="7">
    <source>
        <dbReference type="ARBA" id="ARBA00023180"/>
    </source>
</evidence>
<dbReference type="AlphaFoldDB" id="A0A843U9P9"/>
<dbReference type="Gene3D" id="1.10.132.130">
    <property type="match status" value="2"/>
</dbReference>
<dbReference type="OrthoDB" id="192611at2759"/>
<name>A0A843U9P9_COLES</name>
<dbReference type="Proteomes" id="UP000652761">
    <property type="component" value="Unassembled WGS sequence"/>
</dbReference>
<feature type="domain" description="Legumain prodomain" evidence="8">
    <location>
        <begin position="933"/>
        <end position="1029"/>
    </location>
</feature>
<dbReference type="EMBL" id="NMUH01000496">
    <property type="protein sequence ID" value="MQL80215.1"/>
    <property type="molecule type" value="Genomic_DNA"/>
</dbReference>
<feature type="domain" description="Legumain prodomain" evidence="8">
    <location>
        <begin position="423"/>
        <end position="519"/>
    </location>
</feature>
<protein>
    <recommendedName>
        <fullName evidence="8">Legumain prodomain domain-containing protein</fullName>
    </recommendedName>
</protein>